<dbReference type="Proteomes" id="UP000199592">
    <property type="component" value="Unassembled WGS sequence"/>
</dbReference>
<dbReference type="PANTHER" id="PTHR30383">
    <property type="entry name" value="THIOESTERASE 1/PROTEASE 1/LYSOPHOSPHOLIPASE L1"/>
    <property type="match status" value="1"/>
</dbReference>
<proteinExistence type="predicted"/>
<dbReference type="AlphaFoldDB" id="A0A1H2YC64"/>
<dbReference type="OrthoDB" id="9786188at2"/>
<accession>A0A1H2YC64</accession>
<dbReference type="PANTHER" id="PTHR30383:SF24">
    <property type="entry name" value="THIOESTERASE 1_PROTEASE 1_LYSOPHOSPHOLIPASE L1"/>
    <property type="match status" value="1"/>
</dbReference>
<keyword evidence="3" id="KW-1185">Reference proteome</keyword>
<name>A0A1H2YC64_9FLAO</name>
<dbReference type="InterPro" id="IPR036514">
    <property type="entry name" value="SGNH_hydro_sf"/>
</dbReference>
<gene>
    <name evidence="2" type="ORF">SAMN04487892_3020</name>
</gene>
<protein>
    <submittedName>
        <fullName evidence="2">Acyl-CoA thioesterase-1</fullName>
    </submittedName>
</protein>
<dbReference type="InterPro" id="IPR008265">
    <property type="entry name" value="Lipase_GDSL_AS"/>
</dbReference>
<dbReference type="InterPro" id="IPR013830">
    <property type="entry name" value="SGNH_hydro"/>
</dbReference>
<reference evidence="3" key="1">
    <citation type="submission" date="2016-10" db="EMBL/GenBank/DDBJ databases">
        <authorList>
            <person name="Varghese N."/>
            <person name="Submissions S."/>
        </authorList>
    </citation>
    <scope>NUCLEOTIDE SEQUENCE [LARGE SCALE GENOMIC DNA]</scope>
    <source>
        <strain evidence="3">DSM 25030</strain>
    </source>
</reference>
<dbReference type="CDD" id="cd01822">
    <property type="entry name" value="Lysophospholipase_L1_like"/>
    <property type="match status" value="1"/>
</dbReference>
<dbReference type="GO" id="GO:0006629">
    <property type="term" value="P:lipid metabolic process"/>
    <property type="evidence" value="ECO:0007669"/>
    <property type="project" value="InterPro"/>
</dbReference>
<feature type="domain" description="SGNH hydrolase-type esterase" evidence="1">
    <location>
        <begin position="57"/>
        <end position="220"/>
    </location>
</feature>
<evidence type="ECO:0000313" key="3">
    <source>
        <dbReference type="Proteomes" id="UP000199592"/>
    </source>
</evidence>
<organism evidence="2 3">
    <name type="scientific">Flagellimonas zhangzhouensis</name>
    <dbReference type="NCBI Taxonomy" id="1073328"/>
    <lineage>
        <taxon>Bacteria</taxon>
        <taxon>Pseudomonadati</taxon>
        <taxon>Bacteroidota</taxon>
        <taxon>Flavobacteriia</taxon>
        <taxon>Flavobacteriales</taxon>
        <taxon>Flavobacteriaceae</taxon>
        <taxon>Flagellimonas</taxon>
    </lineage>
</organism>
<dbReference type="GO" id="GO:0004622">
    <property type="term" value="F:phosphatidylcholine lysophospholipase activity"/>
    <property type="evidence" value="ECO:0007669"/>
    <property type="project" value="TreeGrafter"/>
</dbReference>
<evidence type="ECO:0000313" key="2">
    <source>
        <dbReference type="EMBL" id="SDX02812.1"/>
    </source>
</evidence>
<dbReference type="EMBL" id="FNMY01000005">
    <property type="protein sequence ID" value="SDX02812.1"/>
    <property type="molecule type" value="Genomic_DNA"/>
</dbReference>
<dbReference type="Pfam" id="PF13472">
    <property type="entry name" value="Lipase_GDSL_2"/>
    <property type="match status" value="1"/>
</dbReference>
<dbReference type="PROSITE" id="PS01098">
    <property type="entry name" value="LIPASE_GDSL_SER"/>
    <property type="match status" value="1"/>
</dbReference>
<evidence type="ECO:0000259" key="1">
    <source>
        <dbReference type="Pfam" id="PF13472"/>
    </source>
</evidence>
<dbReference type="STRING" id="1073328.SAMN05216294_3001"/>
<dbReference type="InterPro" id="IPR051532">
    <property type="entry name" value="Ester_Hydrolysis_Enzymes"/>
</dbReference>
<dbReference type="RefSeq" id="WP_090298378.1">
    <property type="nucleotide sequence ID" value="NZ_FNKI01000004.1"/>
</dbReference>
<sequence length="233" mass="25476">MTKITPSFFKSLMFCYFLSLPLIGCGEKKVENQNKEQVSETEPAVKETSKSSKKILFFGDSLTAGYGLEVSQAFPALIQERLDSLGLDFFVINAGLSGETTASGKNRLDWVLEDGIEIVIIELGANDGLRGIPLTETESNLQSMVDKVQSELPNAKIILAGMQIPPNMGPEYTSTFKQIFPKLAESENISLIPFLLENVAGIPELNQGDGIHPTVEGQQIVAENVWEVLEPVL</sequence>
<dbReference type="Gene3D" id="3.40.50.1110">
    <property type="entry name" value="SGNH hydrolase"/>
    <property type="match status" value="1"/>
</dbReference>
<dbReference type="SUPFAM" id="SSF52266">
    <property type="entry name" value="SGNH hydrolase"/>
    <property type="match status" value="1"/>
</dbReference>